<protein>
    <submittedName>
        <fullName evidence="1">Uncharacterized protein</fullName>
    </submittedName>
</protein>
<organism evidence="1 2">
    <name type="scientific">Shivajiella indica</name>
    <dbReference type="NCBI Taxonomy" id="872115"/>
    <lineage>
        <taxon>Bacteria</taxon>
        <taxon>Pseudomonadati</taxon>
        <taxon>Bacteroidota</taxon>
        <taxon>Cytophagia</taxon>
        <taxon>Cytophagales</taxon>
        <taxon>Cyclobacteriaceae</taxon>
        <taxon>Shivajiella</taxon>
    </lineage>
</organism>
<accession>A0ABW5B5P4</accession>
<sequence>MEAKEIANKIKEKGRVRIKEGNGTVLELIDINHWNPETDDYEGIFLFHDLFQIRTVAEQFSEVSLDIVEFATKPTIYHTPANRILKQGPIEHGCVRFSLIRKDFWNKILFAHSRPLILQYSKIQEFDFETAEFFPLLSAGTKELYLGSEGDVKILKA</sequence>
<proteinExistence type="predicted"/>
<gene>
    <name evidence="1" type="ORF">ACFSKV_03460</name>
</gene>
<dbReference type="RefSeq" id="WP_380800403.1">
    <property type="nucleotide sequence ID" value="NZ_JBHUIV010000010.1"/>
</dbReference>
<name>A0ABW5B5P4_9BACT</name>
<dbReference type="EMBL" id="JBHUIV010000010">
    <property type="protein sequence ID" value="MFD2200609.1"/>
    <property type="molecule type" value="Genomic_DNA"/>
</dbReference>
<evidence type="ECO:0000313" key="1">
    <source>
        <dbReference type="EMBL" id="MFD2200609.1"/>
    </source>
</evidence>
<comment type="caution">
    <text evidence="1">The sequence shown here is derived from an EMBL/GenBank/DDBJ whole genome shotgun (WGS) entry which is preliminary data.</text>
</comment>
<dbReference type="Proteomes" id="UP001597414">
    <property type="component" value="Unassembled WGS sequence"/>
</dbReference>
<reference evidence="2" key="1">
    <citation type="journal article" date="2019" name="Int. J. Syst. Evol. Microbiol.">
        <title>The Global Catalogue of Microorganisms (GCM) 10K type strain sequencing project: providing services to taxonomists for standard genome sequencing and annotation.</title>
        <authorList>
            <consortium name="The Broad Institute Genomics Platform"/>
            <consortium name="The Broad Institute Genome Sequencing Center for Infectious Disease"/>
            <person name="Wu L."/>
            <person name="Ma J."/>
        </authorList>
    </citation>
    <scope>NUCLEOTIDE SEQUENCE [LARGE SCALE GENOMIC DNA]</scope>
    <source>
        <strain evidence="2">KCTC 19812</strain>
    </source>
</reference>
<keyword evidence="2" id="KW-1185">Reference proteome</keyword>
<evidence type="ECO:0000313" key="2">
    <source>
        <dbReference type="Proteomes" id="UP001597414"/>
    </source>
</evidence>